<accession>A0A1E5NZ99</accession>
<dbReference type="Pfam" id="PF13476">
    <property type="entry name" value="AAA_23"/>
    <property type="match status" value="1"/>
</dbReference>
<dbReference type="PANTHER" id="PTHR32114:SF2">
    <property type="entry name" value="ABC TRANSPORTER ABCH.3"/>
    <property type="match status" value="1"/>
</dbReference>
<name>A0A1E5NZ99_9ACTN</name>
<evidence type="ECO:0000256" key="1">
    <source>
        <dbReference type="ARBA" id="ARBA00006930"/>
    </source>
</evidence>
<organism evidence="6 7">
    <name type="scientific">Streptomyces agglomeratus</name>
    <dbReference type="NCBI Taxonomy" id="285458"/>
    <lineage>
        <taxon>Bacteria</taxon>
        <taxon>Bacillati</taxon>
        <taxon>Actinomycetota</taxon>
        <taxon>Actinomycetes</taxon>
        <taxon>Kitasatosporales</taxon>
        <taxon>Streptomycetaceae</taxon>
        <taxon>Streptomyces</taxon>
    </lineage>
</organism>
<protein>
    <recommendedName>
        <fullName evidence="3">Nuclease SbcCD subunit C</fullName>
    </recommendedName>
</protein>
<feature type="domain" description="Rad50/SbcC-type AAA" evidence="5">
    <location>
        <begin position="6"/>
        <end position="219"/>
    </location>
</feature>
<dbReference type="RefSeq" id="WP_069936272.1">
    <property type="nucleotide sequence ID" value="NZ_MEHJ01000002.1"/>
</dbReference>
<dbReference type="Gene3D" id="3.40.50.300">
    <property type="entry name" value="P-loop containing nucleotide triphosphate hydrolases"/>
    <property type="match status" value="1"/>
</dbReference>
<evidence type="ECO:0000256" key="3">
    <source>
        <dbReference type="ARBA" id="ARBA00013368"/>
    </source>
</evidence>
<dbReference type="GO" id="GO:0016887">
    <property type="term" value="F:ATP hydrolysis activity"/>
    <property type="evidence" value="ECO:0007669"/>
    <property type="project" value="InterPro"/>
</dbReference>
<evidence type="ECO:0000313" key="7">
    <source>
        <dbReference type="Proteomes" id="UP000095759"/>
    </source>
</evidence>
<dbReference type="GO" id="GO:0006302">
    <property type="term" value="P:double-strand break repair"/>
    <property type="evidence" value="ECO:0007669"/>
    <property type="project" value="InterPro"/>
</dbReference>
<feature type="region of interest" description="Disordered" evidence="4">
    <location>
        <begin position="223"/>
        <end position="244"/>
    </location>
</feature>
<dbReference type="InterPro" id="IPR038729">
    <property type="entry name" value="Rad50/SbcC_AAA"/>
</dbReference>
<dbReference type="Proteomes" id="UP000095759">
    <property type="component" value="Unassembled WGS sequence"/>
</dbReference>
<comment type="caution">
    <text evidence="6">The sequence shown here is derived from an EMBL/GenBank/DDBJ whole genome shotgun (WGS) entry which is preliminary data.</text>
</comment>
<sequence length="318" mass="35003">MRLHALHLQAFGPFADRHTVNFDALSADGLFLLHGDTGAGKSTLFAAICVALYGEPPTDRSVHLRSHHAPADLLTEVTLEVTLAGKRLRIRRIPAQLKPKVRGPGDTPQKAETYLSEWTSNAAGEGHWEPLSKSHREAADEIKALLGMSRKQFCQVVLLPQNEFTKFLRADASERKDLLGKLFHTQRFASIEAWLADRKSTLAKTRDEARADVLRLAERIQQAATDDLEPESGAPTASEPTTLTDHARTWATALCTAAAARQQTAGTTLVHAQQELTAFQDKERAVRELARRQHGSSPGDEGREKHARCPGPVWGWGP</sequence>
<gene>
    <name evidence="6" type="ORF">AS594_39710</name>
</gene>
<dbReference type="AlphaFoldDB" id="A0A1E5NZ99"/>
<keyword evidence="7" id="KW-1185">Reference proteome</keyword>
<dbReference type="SUPFAM" id="SSF52540">
    <property type="entry name" value="P-loop containing nucleoside triphosphate hydrolases"/>
    <property type="match status" value="1"/>
</dbReference>
<evidence type="ECO:0000256" key="2">
    <source>
        <dbReference type="ARBA" id="ARBA00011322"/>
    </source>
</evidence>
<proteinExistence type="inferred from homology"/>
<dbReference type="OrthoDB" id="9795626at2"/>
<dbReference type="PANTHER" id="PTHR32114">
    <property type="entry name" value="ABC TRANSPORTER ABCH.3"/>
    <property type="match status" value="1"/>
</dbReference>
<reference evidence="6 7" key="1">
    <citation type="submission" date="2016-08" db="EMBL/GenBank/DDBJ databases">
        <title>Complete genome sequence of Streptomyces agglomeratus strain 6-3-2, a novel anti-MRSA actinomycete isolated from Wuli of Tebit, China.</title>
        <authorList>
            <person name="Chen X."/>
        </authorList>
    </citation>
    <scope>NUCLEOTIDE SEQUENCE [LARGE SCALE GENOMIC DNA]</scope>
    <source>
        <strain evidence="6 7">6-3-2</strain>
    </source>
</reference>
<dbReference type="InterPro" id="IPR027417">
    <property type="entry name" value="P-loop_NTPase"/>
</dbReference>
<dbReference type="EMBL" id="MEHJ01000002">
    <property type="protein sequence ID" value="OEJ21646.1"/>
    <property type="molecule type" value="Genomic_DNA"/>
</dbReference>
<feature type="region of interest" description="Disordered" evidence="4">
    <location>
        <begin position="287"/>
        <end position="318"/>
    </location>
</feature>
<evidence type="ECO:0000313" key="6">
    <source>
        <dbReference type="EMBL" id="OEJ21646.1"/>
    </source>
</evidence>
<evidence type="ECO:0000256" key="4">
    <source>
        <dbReference type="SAM" id="MobiDB-lite"/>
    </source>
</evidence>
<evidence type="ECO:0000259" key="5">
    <source>
        <dbReference type="Pfam" id="PF13476"/>
    </source>
</evidence>
<comment type="similarity">
    <text evidence="1">Belongs to the SMC family. SbcC subfamily.</text>
</comment>
<comment type="subunit">
    <text evidence="2">Heterodimer of SbcC and SbcD.</text>
</comment>